<accession>A0A0N9V8Z7</accession>
<evidence type="ECO:0000313" key="1">
    <source>
        <dbReference type="EMBL" id="ALH95685.1"/>
    </source>
</evidence>
<dbReference type="Proteomes" id="UP000064939">
    <property type="component" value="Chromosome"/>
</dbReference>
<organism evidence="1 2">
    <name type="scientific">Acinetobacter equi</name>
    <dbReference type="NCBI Taxonomy" id="1324350"/>
    <lineage>
        <taxon>Bacteria</taxon>
        <taxon>Pseudomonadati</taxon>
        <taxon>Pseudomonadota</taxon>
        <taxon>Gammaproteobacteria</taxon>
        <taxon>Moraxellales</taxon>
        <taxon>Moraxellaceae</taxon>
        <taxon>Acinetobacter</taxon>
    </lineage>
</organism>
<reference evidence="1 2" key="1">
    <citation type="journal article" date="2015" name="Int. J. Syst. Evol. Microbiol.">
        <title>Acinetobacter equi sp. nov. isolated from horse faeces.</title>
        <authorList>
            <person name="Poppel M.T."/>
            <person name="Skiebe E."/>
            <person name="Laue M."/>
            <person name="Bergmann H."/>
            <person name="Ebersberger I."/>
            <person name="Garn T."/>
            <person name="Fruth A."/>
            <person name="Baumgardt S."/>
            <person name="Busse H.J."/>
            <person name="Wilharm G."/>
        </authorList>
    </citation>
    <scope>NUCLEOTIDE SEQUENCE [LARGE SCALE GENOMIC DNA]</scope>
    <source>
        <strain evidence="1 2">114</strain>
    </source>
</reference>
<keyword evidence="2" id="KW-1185">Reference proteome</keyword>
<proteinExistence type="predicted"/>
<dbReference type="KEGG" id="aei:AOY20_09155"/>
<protein>
    <submittedName>
        <fullName evidence="1">Uncharacterized protein</fullName>
    </submittedName>
</protein>
<dbReference type="STRING" id="1324350.AOY20_09155"/>
<name>A0A0N9V8Z7_9GAMM</name>
<evidence type="ECO:0000313" key="2">
    <source>
        <dbReference type="Proteomes" id="UP000064939"/>
    </source>
</evidence>
<dbReference type="RefSeq" id="WP_054581576.1">
    <property type="nucleotide sequence ID" value="NZ_CP012808.1"/>
</dbReference>
<gene>
    <name evidence="1" type="ORF">AOY20_09155</name>
</gene>
<dbReference type="AlphaFoldDB" id="A0A0N9V8Z7"/>
<sequence>MNTQELLIRLQSLFPESIEVAVEYAYQRGDLSDSEYRTWTTRIIETERQKTIKLSAQIAA</sequence>
<dbReference type="EMBL" id="CP012808">
    <property type="protein sequence ID" value="ALH95685.1"/>
    <property type="molecule type" value="Genomic_DNA"/>
</dbReference>